<name>A0A316F4B6_9BURK</name>
<feature type="domain" description="YgjP-like metallopeptidase" evidence="2">
    <location>
        <begin position="92"/>
        <end position="301"/>
    </location>
</feature>
<dbReference type="GeneID" id="98339100"/>
<sequence length="309" mass="34695">MKLLRPAPDTSDAQLELSFGNTGPGMDAPHAGALGVAPGANDKGDARDPAQPADTAPLVAEPPAWPPLQPNSRVLHIGERALHYTLKRSSRRTIGFTIDDRGLSITAPRWVTLVDVESAILEKQRWIFTKLGEWRHREARRVLPTVQWRDGATLPFLGKPITLQLDSPFGALQFDAATRVLHLALPARADEQQIRDRVQGWLQHQARRLLAERLEIYAEKLGVRHTGFALTSAATRWGSCTADGKIRLNWRLMHFPLSMIDYVAAHELAHLKEMNHGPRFWETVESIFPEFRDARAQLRAHPPELLPTF</sequence>
<feature type="region of interest" description="Disordered" evidence="1">
    <location>
        <begin position="1"/>
        <end position="71"/>
    </location>
</feature>
<organism evidence="3 4">
    <name type="scientific">Cupriavidus plantarum</name>
    <dbReference type="NCBI Taxonomy" id="942865"/>
    <lineage>
        <taxon>Bacteria</taxon>
        <taxon>Pseudomonadati</taxon>
        <taxon>Pseudomonadota</taxon>
        <taxon>Betaproteobacteria</taxon>
        <taxon>Burkholderiales</taxon>
        <taxon>Burkholderiaceae</taxon>
        <taxon>Cupriavidus</taxon>
    </lineage>
</organism>
<proteinExistence type="predicted"/>
<dbReference type="Gene3D" id="3.30.2010.10">
    <property type="entry name" value="Metalloproteases ('zincins'), catalytic domain"/>
    <property type="match status" value="1"/>
</dbReference>
<evidence type="ECO:0000259" key="2">
    <source>
        <dbReference type="Pfam" id="PF01863"/>
    </source>
</evidence>
<dbReference type="PANTHER" id="PTHR30399">
    <property type="entry name" value="UNCHARACTERIZED PROTEIN YGJP"/>
    <property type="match status" value="1"/>
</dbReference>
<dbReference type="RefSeq" id="WP_109582050.1">
    <property type="nucleotide sequence ID" value="NZ_CAJPUX010000001.1"/>
</dbReference>
<keyword evidence="4" id="KW-1185">Reference proteome</keyword>
<gene>
    <name evidence="3" type="ORF">C7419_1012360</name>
</gene>
<dbReference type="EMBL" id="QGGT01000001">
    <property type="protein sequence ID" value="PWK38463.1"/>
    <property type="molecule type" value="Genomic_DNA"/>
</dbReference>
<dbReference type="InterPro" id="IPR053136">
    <property type="entry name" value="UTP_pyrophosphatase-like"/>
</dbReference>
<accession>A0A316F4B6</accession>
<dbReference type="Proteomes" id="UP000245754">
    <property type="component" value="Unassembled WGS sequence"/>
</dbReference>
<evidence type="ECO:0000313" key="3">
    <source>
        <dbReference type="EMBL" id="PWK38463.1"/>
    </source>
</evidence>
<comment type="caution">
    <text evidence="3">The sequence shown here is derived from an EMBL/GenBank/DDBJ whole genome shotgun (WGS) entry which is preliminary data.</text>
</comment>
<protein>
    <recommendedName>
        <fullName evidence="2">YgjP-like metallopeptidase domain-containing protein</fullName>
    </recommendedName>
</protein>
<dbReference type="CDD" id="cd07344">
    <property type="entry name" value="M48_yhfN_like"/>
    <property type="match status" value="1"/>
</dbReference>
<evidence type="ECO:0000256" key="1">
    <source>
        <dbReference type="SAM" id="MobiDB-lite"/>
    </source>
</evidence>
<dbReference type="Pfam" id="PF01863">
    <property type="entry name" value="YgjP-like"/>
    <property type="match status" value="1"/>
</dbReference>
<dbReference type="PANTHER" id="PTHR30399:SF1">
    <property type="entry name" value="UTP PYROPHOSPHATASE"/>
    <property type="match status" value="1"/>
</dbReference>
<dbReference type="AlphaFoldDB" id="A0A316F4B6"/>
<evidence type="ECO:0000313" key="4">
    <source>
        <dbReference type="Proteomes" id="UP000245754"/>
    </source>
</evidence>
<reference evidence="3 4" key="1">
    <citation type="submission" date="2018-05" db="EMBL/GenBank/DDBJ databases">
        <title>Genomic Encyclopedia of Type Strains, Phase IV (KMG-V): Genome sequencing to study the core and pangenomes of soil and plant-associated prokaryotes.</title>
        <authorList>
            <person name="Whitman W."/>
        </authorList>
    </citation>
    <scope>NUCLEOTIDE SEQUENCE [LARGE SCALE GENOMIC DNA]</scope>
    <source>
        <strain evidence="3 4">SLV-132</strain>
    </source>
</reference>
<dbReference type="InterPro" id="IPR002725">
    <property type="entry name" value="YgjP-like_metallopeptidase"/>
</dbReference>